<proteinExistence type="predicted"/>
<dbReference type="OrthoDB" id="8778752at2"/>
<evidence type="ECO:0000313" key="2">
    <source>
        <dbReference type="EMBL" id="MTV52378.1"/>
    </source>
</evidence>
<sequence length="147" mass="16090">MIRYLIVAAALYGTTNAQAEIHVETECYVRVPAGKDSKPTRMAFRRYVDQDLKKEVGAFVQHDGSTEIIPLVLARHVSTDTDSPGLGNYEATRTGIVGKKPAGEYTFVQTGAGNTQGKYVRYTNAKTGKAVVFQHTGDDDSSCKIMR</sequence>
<name>A0A6I3STA7_9BURK</name>
<organism evidence="2 3">
    <name type="scientific">Pseudoduganella buxea</name>
    <dbReference type="NCBI Taxonomy" id="1949069"/>
    <lineage>
        <taxon>Bacteria</taxon>
        <taxon>Pseudomonadati</taxon>
        <taxon>Pseudomonadota</taxon>
        <taxon>Betaproteobacteria</taxon>
        <taxon>Burkholderiales</taxon>
        <taxon>Oxalobacteraceae</taxon>
        <taxon>Telluria group</taxon>
        <taxon>Pseudoduganella</taxon>
    </lineage>
</organism>
<keyword evidence="4" id="KW-1185">Reference proteome</keyword>
<dbReference type="RefSeq" id="WP_155469703.1">
    <property type="nucleotide sequence ID" value="NZ_BMKG01000012.1"/>
</dbReference>
<dbReference type="Proteomes" id="UP000622638">
    <property type="component" value="Unassembled WGS sequence"/>
</dbReference>
<gene>
    <name evidence="1" type="ORF">GCM10011572_30130</name>
    <name evidence="2" type="ORF">GM672_06460</name>
</gene>
<dbReference type="EMBL" id="BMKG01000012">
    <property type="protein sequence ID" value="GGC06369.1"/>
    <property type="molecule type" value="Genomic_DNA"/>
</dbReference>
<reference evidence="4" key="2">
    <citation type="journal article" date="2019" name="Int. J. Syst. Evol. Microbiol.">
        <title>The Global Catalogue of Microorganisms (GCM) 10K type strain sequencing project: providing services to taxonomists for standard genome sequencing and annotation.</title>
        <authorList>
            <consortium name="The Broad Institute Genomics Platform"/>
            <consortium name="The Broad Institute Genome Sequencing Center for Infectious Disease"/>
            <person name="Wu L."/>
            <person name="Ma J."/>
        </authorList>
    </citation>
    <scope>NUCLEOTIDE SEQUENCE [LARGE SCALE GENOMIC DNA]</scope>
    <source>
        <strain evidence="4">CGMCC 1.15931</strain>
    </source>
</reference>
<reference evidence="1" key="1">
    <citation type="journal article" date="2014" name="Int. J. Syst. Evol. Microbiol.">
        <title>Complete genome of a new Firmicutes species belonging to the dominant human colonic microbiota ('Ruminococcus bicirculans') reveals two chromosomes and a selective capacity to utilize plant glucans.</title>
        <authorList>
            <consortium name="NISC Comparative Sequencing Program"/>
            <person name="Wegmann U."/>
            <person name="Louis P."/>
            <person name="Goesmann A."/>
            <person name="Henrissat B."/>
            <person name="Duncan S.H."/>
            <person name="Flint H.J."/>
        </authorList>
    </citation>
    <scope>NUCLEOTIDE SEQUENCE</scope>
    <source>
        <strain evidence="1">CGMCC 1.15931</strain>
    </source>
</reference>
<dbReference type="Proteomes" id="UP000430634">
    <property type="component" value="Unassembled WGS sequence"/>
</dbReference>
<protein>
    <submittedName>
        <fullName evidence="2">Uncharacterized protein</fullName>
    </submittedName>
</protein>
<evidence type="ECO:0000313" key="1">
    <source>
        <dbReference type="EMBL" id="GGC06369.1"/>
    </source>
</evidence>
<dbReference type="AlphaFoldDB" id="A0A6I3STA7"/>
<dbReference type="EMBL" id="WNKZ01000011">
    <property type="protein sequence ID" value="MTV52378.1"/>
    <property type="molecule type" value="Genomic_DNA"/>
</dbReference>
<comment type="caution">
    <text evidence="2">The sequence shown here is derived from an EMBL/GenBank/DDBJ whole genome shotgun (WGS) entry which is preliminary data.</text>
</comment>
<reference evidence="1" key="4">
    <citation type="submission" date="2024-05" db="EMBL/GenBank/DDBJ databases">
        <authorList>
            <person name="Sun Q."/>
            <person name="Zhou Y."/>
        </authorList>
    </citation>
    <scope>NUCLEOTIDE SEQUENCE</scope>
    <source>
        <strain evidence="1">CGMCC 1.15931</strain>
    </source>
</reference>
<accession>A0A6I3STA7</accession>
<evidence type="ECO:0000313" key="3">
    <source>
        <dbReference type="Proteomes" id="UP000430634"/>
    </source>
</evidence>
<evidence type="ECO:0000313" key="4">
    <source>
        <dbReference type="Proteomes" id="UP000622638"/>
    </source>
</evidence>
<reference evidence="2 3" key="3">
    <citation type="submission" date="2019-11" db="EMBL/GenBank/DDBJ databases">
        <title>Type strains purchased from KCTC, JCM and DSMZ.</title>
        <authorList>
            <person name="Lu H."/>
        </authorList>
    </citation>
    <scope>NUCLEOTIDE SEQUENCE [LARGE SCALE GENOMIC DNA]</scope>
    <source>
        <strain evidence="2 3">KCTC 52429</strain>
    </source>
</reference>